<dbReference type="Proteomes" id="UP001281656">
    <property type="component" value="Unassembled WGS sequence"/>
</dbReference>
<reference evidence="1 2" key="1">
    <citation type="submission" date="2023-04" db="EMBL/GenBank/DDBJ databases">
        <title>Clostridium tannerae sp. nov., isolated from the fecal material of an alpaca.</title>
        <authorList>
            <person name="Miller S."/>
            <person name="Hendry M."/>
            <person name="King J."/>
            <person name="Sankaranarayanan K."/>
            <person name="Lawson P.A."/>
        </authorList>
    </citation>
    <scope>NUCLEOTIDE SEQUENCE [LARGE SCALE GENOMIC DNA]</scope>
    <source>
        <strain evidence="1 2">A1-XYC3</strain>
    </source>
</reference>
<organism evidence="1 2">
    <name type="scientific">Clostridium tanneri</name>
    <dbReference type="NCBI Taxonomy" id="3037988"/>
    <lineage>
        <taxon>Bacteria</taxon>
        <taxon>Bacillati</taxon>
        <taxon>Bacillota</taxon>
        <taxon>Clostridia</taxon>
        <taxon>Eubacteriales</taxon>
        <taxon>Clostridiaceae</taxon>
        <taxon>Clostridium</taxon>
    </lineage>
</organism>
<dbReference type="RefSeq" id="WP_318799269.1">
    <property type="nucleotide sequence ID" value="NZ_JARUJP010000041.1"/>
</dbReference>
<protein>
    <submittedName>
        <fullName evidence="1">DUF3841 domain-containing protein</fullName>
    </submittedName>
</protein>
<dbReference type="EMBL" id="JARUJP010000041">
    <property type="protein sequence ID" value="MDW8803094.1"/>
    <property type="molecule type" value="Genomic_DNA"/>
</dbReference>
<dbReference type="Pfam" id="PF12952">
    <property type="entry name" value="DUF3841"/>
    <property type="match status" value="1"/>
</dbReference>
<accession>A0ABU4JY48</accession>
<name>A0ABU4JY48_9CLOT</name>
<proteinExistence type="predicted"/>
<sequence>MDNKIRVWTRQDEKILNVLEKDGRHIAKREYIEQKMEDCSKVYLDVYTWYTEKAKDIVAKPSDVQYPIWVSLSSDNMLQPVSGTVILELLIDRDLLIVVDLEKWGRVVNYWYVPLTLKDEEDYDKKLKNYGITNNSNVYLSNFYPHLKKEVIKSWDRLFDNSYSLSDLNVGTIWEVKKEWIQKIIK</sequence>
<dbReference type="InterPro" id="IPR024211">
    <property type="entry name" value="DUF3841"/>
</dbReference>
<keyword evidence="2" id="KW-1185">Reference proteome</keyword>
<evidence type="ECO:0000313" key="1">
    <source>
        <dbReference type="EMBL" id="MDW8803094.1"/>
    </source>
</evidence>
<evidence type="ECO:0000313" key="2">
    <source>
        <dbReference type="Proteomes" id="UP001281656"/>
    </source>
</evidence>
<comment type="caution">
    <text evidence="1">The sequence shown here is derived from an EMBL/GenBank/DDBJ whole genome shotgun (WGS) entry which is preliminary data.</text>
</comment>
<gene>
    <name evidence="1" type="ORF">P8V03_18310</name>
</gene>